<evidence type="ECO:0000256" key="4">
    <source>
        <dbReference type="ARBA" id="ARBA00022737"/>
    </source>
</evidence>
<dbReference type="OrthoDB" id="1100386at2759"/>
<evidence type="ECO:0000256" key="8">
    <source>
        <dbReference type="SAM" id="MobiDB-lite"/>
    </source>
</evidence>
<protein>
    <submittedName>
        <fullName evidence="10">Uncharacterized protein</fullName>
    </submittedName>
</protein>
<evidence type="ECO:0000256" key="1">
    <source>
        <dbReference type="ARBA" id="ARBA00004370"/>
    </source>
</evidence>
<reference evidence="10 11" key="1">
    <citation type="submission" date="2014-11" db="EMBL/GenBank/DDBJ databases">
        <authorList>
            <person name="Zhu J."/>
            <person name="Qi W."/>
            <person name="Song R."/>
        </authorList>
    </citation>
    <scope>NUCLEOTIDE SEQUENCE [LARGE SCALE GENOMIC DNA]</scope>
</reference>
<feature type="compositionally biased region" description="Basic and acidic residues" evidence="8">
    <location>
        <begin position="3417"/>
        <end position="3429"/>
    </location>
</feature>
<comment type="subcellular location">
    <subcellularLocation>
        <location evidence="1">Membrane</location>
    </subcellularLocation>
</comment>
<feature type="transmembrane region" description="Helical" evidence="9">
    <location>
        <begin position="3669"/>
        <end position="3697"/>
    </location>
</feature>
<evidence type="ECO:0000256" key="6">
    <source>
        <dbReference type="ARBA" id="ARBA00023136"/>
    </source>
</evidence>
<proteinExistence type="predicted"/>
<keyword evidence="6 9" id="KW-0472">Membrane</keyword>
<dbReference type="VEuPathDB" id="CryptoDB:Vbra_1960"/>
<dbReference type="Pfam" id="PF01825">
    <property type="entry name" value="GPS"/>
    <property type="match status" value="1"/>
</dbReference>
<dbReference type="PhylomeDB" id="A0A0G4E9Z5"/>
<feature type="compositionally biased region" description="Basic and acidic residues" evidence="8">
    <location>
        <begin position="3769"/>
        <end position="3782"/>
    </location>
</feature>
<evidence type="ECO:0000256" key="2">
    <source>
        <dbReference type="ARBA" id="ARBA00022692"/>
    </source>
</evidence>
<evidence type="ECO:0000313" key="11">
    <source>
        <dbReference type="Proteomes" id="UP000041254"/>
    </source>
</evidence>
<evidence type="ECO:0000256" key="3">
    <source>
        <dbReference type="ARBA" id="ARBA00022729"/>
    </source>
</evidence>
<feature type="region of interest" description="Disordered" evidence="8">
    <location>
        <begin position="3745"/>
        <end position="3799"/>
    </location>
</feature>
<dbReference type="InterPro" id="IPR011936">
    <property type="entry name" value="Myxo_disulph_rpt"/>
</dbReference>
<sequence length="3799" mass="413851">MRPKLDMAIVGTVVFPADFTVGGETITYATDGWQRVTFERPFPVTSRVVVIATPQPYTSSHRFLLARVRDVTPFGFLIALQDEQDGVLGSPLEDITVGYIAIERQGPALASSIWEAGFKEDRPLDSPSGTTDIIIDFEQPFDNTNVFRFVQYTSFFANASKSLKEKGFTASQLEAEDDNNHECFHLWASDQPNGLLTNSLLEHTHWLAVQSPSDPTQGRSAFVMHSVLSRHSRTLVNGLASVALTEKRAPGKTMARVKNGQTMQTVHWHAEKAPPQGISIEVAKSIIPPEFTKVYVHFTDTYGNVVENGPSGCTNCSATVTFSHQACVRFRNTPYWVGDHVPIEKGIGHFEIGFDEAGCGGVYWEGVQITVAHDTLQATKTVVFASRVLYVESLSVPVPHAGQTVTARIHGATYSDLGLTNEAGVSGTYFVLLSGEGGNYFDNWAVNETETTIAMTDGYGDVSITLRQSGMLTITPKDGQGGTTTIQKKTKGGTQILMIPTAKSGYYMMSKSIYVLPDVPTKIVTTAPAMAPVNQPILVTLTANDAYGEFCPEVSGNLNIYLRTHENRISATLSFLPSPAIVSQNIAAGTAIVAVTHGKAIISVQSTGAGSNELRLGMTTMTDTNWELAGQTPTWVGHEGATIVIEGAVALTGRIVLSVIPSTVTAGQNVSVTLSSQDTGGSPKAITATVELVFSLTDGGAIGPTRSVSFANQNSASISQQLTTSGQYNVSMANPSDAHIDVTASTFVTCAYGPVTQLGLIIMNTVLPEYDVGTMVLLRLETQDAFSNHVPTRQDDVSITCTRNAQQVFDGDCGRFTYLHEGYVTFRVTSNAAGLLVVSAYSTTAPGLIQATLEMSFGLVVYDKPSVTLTIDDGKAMTKELFTILTASFSEGLQASSFTVDDITVSNATVDSLVALDAAESLWRIVVTLQPDRNASFFIAADVVVGDLSGLSNAPSNTVFVANDQTPPVGSVAIDDTAPYIRSTDLSSTNGTVPILIIANEPIAIDITKLATPGLSIVSHSPRSGEYATEGYVLVLKDSVGSLVVEVPPGLAADRAGNLNVETFSITVAYRPLDTRSTVSEIKIPGTATLTAGVGSQLSLLVFGSHFDHAHDQLIYGYLPPSVQDPESLDAAAFCLALAGGDRVTCAQGENDTSYVVCGPVAATEEGRVGLCYCDASQHRDESCDADEKFDIAPESGRVIIVREGCAEPCGEGYECETVALDTGGFFHSCQPHCGDAFRTIEEACDDGNDVSGDGCSGDCLTIEDGWTCSVVIGQPSICTRISMCNLDKAATLPAGWHRCSPDNRPSQDLLLGCYLVDCALETTKTTIGCVPAPGEAYLCQELATPTLLAVDFMEGFSSLLVSFDLPIAVSYDGTTVTAITANSPTDLCYTFVDDSRASFGTDPSCLATSNRTIGVFFGDVPTARVGDMIHVKSGTIARAEAAFSDVLQQAWLIPEASHEVGILSGVDLPVLSAVVQKKPIYSICEGVHVDVYFSGGSGRPIDIQWTCLEPTEACASLNQHISAENGLSDTHMSVTSDHLRAAVDQQTTSELFVFRLTAANFLGSQFNEEIEIDVDLTDNITRPNVVPALDSPSEMSLHVDKAIVLRVALEASRCPESGTQHTPSDIIVDWLYRQTMPQSSELISLNNTSGHQLKLEIAPGFFETYSSYVVVARVAYRGNPESSADVDFVVHIDGASTPRVSLSGPTSVSATCPFALHYQATAAQTDSSLAFRWHCFMLNGDGASALQAAELDEAVCDAPSGYEALGLLKSSSVVFDCTTEAFEEGDTTDGSHKGEKFVQGGHLSAGVVFFAMTAHLERDDSAVSADGVAVSRVALVDEQGLTAKWFSSVPKRVSFRTERIDIVLYSSPIDTAAAVPPDCQPSVAQGTQVEWLLEHMDDGTLTIENKTLSEAESRRVLLRQGVQDSAQILSGVVLDTSLLTVGQRYRVQATVGGQTVSSNSFAVDRHPYGGKVAASKSTVSAFEAIHVEQSNWKDDGPIDELEFAFYRSNEEQLSPIRLCEFKKAIEGGLTCERPLPTGTWRVYGAVRDPHVYQCAMTTGEKGDECPYVEITSERAAVVGADEIASTLDAAVLMTGDASTILSACSLAVDPIAQQTEPEKQKELVNGLFNAIQTSQALAGEGEVCVASQVIAEMLSSDLSDHFDQEALGRGAQLVADQARVQRGSCPAEATVARQSVLGSLSSLTEHRLTEEASRGCRQAAEGVVQDFADDVYEGEEQDVENSGLRITVRKADEQQFAREGVTLDDGSLNISSGASTGASCPIAVSSVQWAADPFSFSPTDADTSLGHVQTIELHSACDDRQIDIDGERVVSFLMECPAIDNETATRMLEAVAPPARRQLFSLPGVSTFNPQVSVSGPPVEPQVTYRAVTECACMFFDEARGNWSQEGCYELENNGTHLRCGCDHLTSFVAAAKHSVRRYDDSNIGLVGKSATLFQSMGKRPAHFVALLFFMGLLLSPCMYFTSRDRRDWRPPHKRRHIFFQDRYARKNMDFLCMICPPFRFFGGLILVAPVIINVSMIIRTVQYFCCFGWFFSLVRRKPKPFSELPVVGKTVDDDSDMEEEHSPLTSHLRSKEAAQRAMRDLTDAKIQKKDMDETPFFEIEHKEYRDVQARLAASLLTLRSVARRGRRYKVNEYNAFDDKSIVSASTLPSTADGRQGAQRPSGDTPWTIPPLSRPIFQAFGLSPEKELELRPQAMQVAHAVSAYSALKNDRRADRLLKGGDIVKGGRRAHKKLTKIYTKKQDYLVKQKQMFLALLDAQENNTAYSKLRAAEVQLSTSDIELQKIKYFGPDKMSRYLPPLGAVPVSIRRMKKEALFLPQHDFTFEGEASEHNLVEVGNISGSQENLFEDTRHLLWLTDKGRILCVHPEAAFAEGSLQPLVDFEGPRHILPIEHSVIEIDDTKPNPIVRFFVRRQTDTTTSSHGDSSIVSRPPSDAVTEKADSDVRFAMELSLEMANPTGDLRFLSPVPLFARRDYSWKPVPSPTSSAEGKQPSWASTTYLIGHNAISSPLFIPSTSIDAYCPQLGLCSLWLSHIGHVLNILPRETAPTLKEKSDTHSRRLSAATALSSAAQTSHTVRSLFKLPRSALTAVRGAGREGWHGEQEKEVQYTVYAVFMSHIKQIKELAGEESAADADQGIKASCLPSVKLLVSNNTSLRLYFSHQVFANAFATNMSRLSKADKTNKPQLSRKRVTISYAPEMPVERSLSFSTKLDTPAEAEAGALPRSLSTEEPNLRIDSDFWGLFDTQQSPAADQEFVTTAAHETAGDRGAEGEVSPLQVAQVDDFFDQPSPKSAFRPASKSSQDSPSLRKRNAASTPASDEADSPRDETVDLVIATSYQSPAQQGSLVAPEASAAVATPSPAPILVEDPFHTSEQRSAMVAPDKQRQEHQQRQQQQHEGAEGDNKDAETDVGRCASCGKCCRNVYDKLVRFEEYQNDHVVYTWEAVNLRAAISQENKRNQNLILAKRLQYHEWPAGKVIYTVAMREHPLPKTFPYNPVISRTQRYAIEFSGIMTELFISSLFFNAQCAYSPSPEVCFPLGNPFVISWHVFFASLWAVVLAVPVPLFLRFCFAKRIVEETHTAAEKEVMLLYWRLKDLLGYAFILTWDTWCFYFLMVFILKFDGVLVGKWYYSGALALAHRMITAPVIRSLWVSAVLLISKVTWVCDFLLLSCPALIAFTHPDIKRIKRKTSAHKLESDKLPRPIMPPKPIMPIGQKVDESTINEEEIESESDITEMSPMIIPRTRAATQKHREREREREEGRTAAEAYDQFWSEQPLRFQ</sequence>
<evidence type="ECO:0000256" key="9">
    <source>
        <dbReference type="SAM" id="Phobius"/>
    </source>
</evidence>
<keyword evidence="7" id="KW-1015">Disulfide bond</keyword>
<organism evidence="10 11">
    <name type="scientific">Vitrella brassicaformis (strain CCMP3155)</name>
    <dbReference type="NCBI Taxonomy" id="1169540"/>
    <lineage>
        <taxon>Eukaryota</taxon>
        <taxon>Sar</taxon>
        <taxon>Alveolata</taxon>
        <taxon>Colpodellida</taxon>
        <taxon>Vitrellaceae</taxon>
        <taxon>Vitrella</taxon>
    </lineage>
</organism>
<feature type="transmembrane region" description="Helical" evidence="9">
    <location>
        <begin position="3616"/>
        <end position="3638"/>
    </location>
</feature>
<dbReference type="GO" id="GO:0016020">
    <property type="term" value="C:membrane"/>
    <property type="evidence" value="ECO:0007669"/>
    <property type="project" value="UniProtKB-SubCell"/>
</dbReference>
<feature type="region of interest" description="Disordered" evidence="8">
    <location>
        <begin position="2668"/>
        <end position="2690"/>
    </location>
</feature>
<name>A0A0G4E9Z5_VITBC</name>
<evidence type="ECO:0000256" key="5">
    <source>
        <dbReference type="ARBA" id="ARBA00022989"/>
    </source>
</evidence>
<gene>
    <name evidence="10" type="ORF">Vbra_1960</name>
</gene>
<feature type="region of interest" description="Disordered" evidence="8">
    <location>
        <begin position="3306"/>
        <end position="3346"/>
    </location>
</feature>
<dbReference type="SMART" id="SM00303">
    <property type="entry name" value="GPS"/>
    <property type="match status" value="1"/>
</dbReference>
<feature type="transmembrane region" description="Helical" evidence="9">
    <location>
        <begin position="2512"/>
        <end position="2533"/>
    </location>
</feature>
<dbReference type="Proteomes" id="UP000041254">
    <property type="component" value="Unassembled WGS sequence"/>
</dbReference>
<keyword evidence="3" id="KW-0732">Signal</keyword>
<keyword evidence="11" id="KW-1185">Reference proteome</keyword>
<dbReference type="NCBIfam" id="TIGR02232">
    <property type="entry name" value="myxo_disulf_rpt"/>
    <property type="match status" value="1"/>
</dbReference>
<evidence type="ECO:0000313" key="10">
    <source>
        <dbReference type="EMBL" id="CEL92750.1"/>
    </source>
</evidence>
<feature type="region of interest" description="Disordered" evidence="8">
    <location>
        <begin position="3394"/>
        <end position="3429"/>
    </location>
</feature>
<dbReference type="InterPro" id="IPR046338">
    <property type="entry name" value="GAIN_dom_sf"/>
</dbReference>
<accession>A0A0G4E9Z5</accession>
<keyword evidence="5 9" id="KW-1133">Transmembrane helix</keyword>
<dbReference type="EMBL" id="CDMY01000104">
    <property type="protein sequence ID" value="CEL92750.1"/>
    <property type="molecule type" value="Genomic_DNA"/>
</dbReference>
<dbReference type="Gene3D" id="2.60.220.50">
    <property type="match status" value="1"/>
</dbReference>
<feature type="transmembrane region" description="Helical" evidence="9">
    <location>
        <begin position="3564"/>
        <end position="3586"/>
    </location>
</feature>
<keyword evidence="4" id="KW-0677">Repeat</keyword>
<feature type="transmembrane region" description="Helical" evidence="9">
    <location>
        <begin position="2463"/>
        <end position="2483"/>
    </location>
</feature>
<evidence type="ECO:0000256" key="7">
    <source>
        <dbReference type="ARBA" id="ARBA00023157"/>
    </source>
</evidence>
<dbReference type="InterPro" id="IPR000203">
    <property type="entry name" value="GPS"/>
</dbReference>
<keyword evidence="2 9" id="KW-0812">Transmembrane</keyword>
<dbReference type="InParanoid" id="A0A0G4E9Z5"/>